<dbReference type="SMART" id="SM00367">
    <property type="entry name" value="LRR_CC"/>
    <property type="match status" value="4"/>
</dbReference>
<dbReference type="InterPro" id="IPR006553">
    <property type="entry name" value="Leu-rich_rpt_Cys-con_subtyp"/>
</dbReference>
<gene>
    <name evidence="2" type="ORF">D0Y65_008729</name>
</gene>
<dbReference type="InterPro" id="IPR036047">
    <property type="entry name" value="F-box-like_dom_sf"/>
</dbReference>
<keyword evidence="3" id="KW-1185">Reference proteome</keyword>
<accession>A0A445KWC3</accession>
<dbReference type="SUPFAM" id="SSF81383">
    <property type="entry name" value="F-box domain"/>
    <property type="match status" value="2"/>
</dbReference>
<comment type="caution">
    <text evidence="2">The sequence shown here is derived from an EMBL/GenBank/DDBJ whole genome shotgun (WGS) entry which is preliminary data.</text>
</comment>
<dbReference type="AlphaFoldDB" id="A0A445KWC3"/>
<feature type="domain" description="F-box" evidence="1">
    <location>
        <begin position="24"/>
        <end position="56"/>
    </location>
</feature>
<sequence>MFGYMYTELQYSKRIPRMGKAVSIDEIPDECLGCIFQLFSPGERKMFSLVCSRWLKIEGQTYQRLSLTADGLLSIPCTFSRFSSLTELTLINSLSKSIGDEALTLLTHRCCPNLTFFTLHSSIHSDACLENFAMNHKGLKKFSAVSCIFTYKGLKAFMDHCVSLEELRLKYLNSNPNIANADEDGFVTSSSLKALYLEGVDFSILKAISKRSSLEVLHLEMIGMCSDEGLVAVLEGCNLLRELRIRRSYCWEANLMGDKVLIAIAECCPNLQELVLDGLNPSTKASLEMLAFKCRSIDRLALRGKSSIGYSDLASILAKLFQSNGYMQSADAMGFFGVRKELQYSNIITRIDDIPDNCLASIFQLFPPVDHKNFSLVCRRCLKVQGQTHHRLCLTLPYSKFLASIFTRFDSVTELTLQCLNLMSMCDGNLVVISDLCPNLSYVGLEVLARSCERLKKFSCTSCTFGLNAIDALIHHCSSLEELSMEHSSVKTDGAEFVNFYPLIRAKNLTTVKIVQSSVEEYWDRFFHSLASQVTSLLEVRLDGFGTPKCTDAGLVEVAEGCNKSLRKLGIEESLQKGPNKIGNNGLRAVAKCCANLQELVLIGMNPSKANLEILVSNCQSLKHLGLWGSNKFGDTEIRCIAGKCVALKELHVEGCPRVSDRDMETLAAKSEATVDNIPDECLGSIFRLLPTADDRNNCSLPHLVFFGPNIVDALIHHFGALEELSMEHSHVTTDRAGFVHSYSSIHAKNLTILKIVQCFAAEYSWDRFFHSLAIQNVTSLVEVHHLDSVKISDFGLIAISKFSNLEILHLVRTPNCPDAVLVEVEEGRNKSLRKLILCHLGGDPTK</sequence>
<dbReference type="PANTHER" id="PTHR16134:SF3">
    <property type="entry name" value="F-BOX DOMAIN-CONTAINING PROTEIN"/>
    <property type="match status" value="1"/>
</dbReference>
<dbReference type="CDD" id="cd22159">
    <property type="entry name" value="F-box_AtTIR1-like"/>
    <property type="match status" value="2"/>
</dbReference>
<feature type="domain" description="F-box" evidence="1">
    <location>
        <begin position="351"/>
        <end position="381"/>
    </location>
</feature>
<organism evidence="2 3">
    <name type="scientific">Glycine soja</name>
    <name type="common">Wild soybean</name>
    <dbReference type="NCBI Taxonomy" id="3848"/>
    <lineage>
        <taxon>Eukaryota</taxon>
        <taxon>Viridiplantae</taxon>
        <taxon>Streptophyta</taxon>
        <taxon>Embryophyta</taxon>
        <taxon>Tracheophyta</taxon>
        <taxon>Spermatophyta</taxon>
        <taxon>Magnoliopsida</taxon>
        <taxon>eudicotyledons</taxon>
        <taxon>Gunneridae</taxon>
        <taxon>Pentapetalae</taxon>
        <taxon>rosids</taxon>
        <taxon>fabids</taxon>
        <taxon>Fabales</taxon>
        <taxon>Fabaceae</taxon>
        <taxon>Papilionoideae</taxon>
        <taxon>50 kb inversion clade</taxon>
        <taxon>NPAAA clade</taxon>
        <taxon>indigoferoid/millettioid clade</taxon>
        <taxon>Phaseoleae</taxon>
        <taxon>Glycine</taxon>
        <taxon>Glycine subgen. Soja</taxon>
    </lineage>
</organism>
<reference evidence="2 3" key="1">
    <citation type="submission" date="2018-09" db="EMBL/GenBank/DDBJ databases">
        <title>A high-quality reference genome of wild soybean provides a powerful tool to mine soybean genomes.</title>
        <authorList>
            <person name="Xie M."/>
            <person name="Chung C.Y.L."/>
            <person name="Li M.-W."/>
            <person name="Wong F.-L."/>
            <person name="Chan T.-F."/>
            <person name="Lam H.-M."/>
        </authorList>
    </citation>
    <scope>NUCLEOTIDE SEQUENCE [LARGE SCALE GENOMIC DNA]</scope>
    <source>
        <strain evidence="3">cv. W05</strain>
        <tissue evidence="2">Hypocotyl of etiolated seedlings</tissue>
    </source>
</reference>
<evidence type="ECO:0000313" key="2">
    <source>
        <dbReference type="EMBL" id="RZC14948.1"/>
    </source>
</evidence>
<name>A0A445KWC3_GLYSO</name>
<evidence type="ECO:0000313" key="3">
    <source>
        <dbReference type="Proteomes" id="UP000289340"/>
    </source>
</evidence>
<dbReference type="InterPro" id="IPR001810">
    <property type="entry name" value="F-box_dom"/>
</dbReference>
<dbReference type="EMBL" id="QZWG01000004">
    <property type="protein sequence ID" value="RZC14948.1"/>
    <property type="molecule type" value="Genomic_DNA"/>
</dbReference>
<dbReference type="Gene3D" id="3.80.10.10">
    <property type="entry name" value="Ribonuclease Inhibitor"/>
    <property type="match status" value="4"/>
</dbReference>
<dbReference type="InterPro" id="IPR032675">
    <property type="entry name" value="LRR_dom_sf"/>
</dbReference>
<dbReference type="PANTHER" id="PTHR16134">
    <property type="entry name" value="F-BOX/TPR REPEAT PROTEIN POF3"/>
    <property type="match status" value="1"/>
</dbReference>
<proteinExistence type="predicted"/>
<evidence type="ECO:0000259" key="1">
    <source>
        <dbReference type="Pfam" id="PF00646"/>
    </source>
</evidence>
<dbReference type="SUPFAM" id="SSF52047">
    <property type="entry name" value="RNI-like"/>
    <property type="match status" value="3"/>
</dbReference>
<dbReference type="Gene3D" id="1.20.1280.50">
    <property type="match status" value="1"/>
</dbReference>
<protein>
    <submittedName>
        <fullName evidence="2">F-box protein SKIP2</fullName>
    </submittedName>
</protein>
<dbReference type="Proteomes" id="UP000289340">
    <property type="component" value="Chromosome 4"/>
</dbReference>
<dbReference type="Pfam" id="PF00646">
    <property type="entry name" value="F-box"/>
    <property type="match status" value="2"/>
</dbReference>